<dbReference type="PROSITE" id="PS51396">
    <property type="entry name" value="PUL"/>
    <property type="match status" value="1"/>
</dbReference>
<dbReference type="InterPro" id="IPR019775">
    <property type="entry name" value="WD40_repeat_CS"/>
</dbReference>
<accession>A0A976MCQ2</accession>
<dbReference type="InterPro" id="IPR011989">
    <property type="entry name" value="ARM-like"/>
</dbReference>
<dbReference type="PROSITE" id="PS50294">
    <property type="entry name" value="WD_REPEATS_REGION"/>
    <property type="match status" value="1"/>
</dbReference>
<evidence type="ECO:0000313" key="7">
    <source>
        <dbReference type="Proteomes" id="UP000244811"/>
    </source>
</evidence>
<dbReference type="AlphaFoldDB" id="A0A976MCQ2"/>
<keyword evidence="1" id="KW-0963">Cytoplasm</keyword>
<dbReference type="GO" id="GO:0010992">
    <property type="term" value="P:ubiquitin recycling"/>
    <property type="evidence" value="ECO:0007669"/>
    <property type="project" value="TreeGrafter"/>
</dbReference>
<dbReference type="Proteomes" id="UP000244811">
    <property type="component" value="Chromosome 2"/>
</dbReference>
<dbReference type="InterPro" id="IPR015943">
    <property type="entry name" value="WD40/YVTN_repeat-like_dom_sf"/>
</dbReference>
<evidence type="ECO:0000259" key="5">
    <source>
        <dbReference type="PROSITE" id="PS51396"/>
    </source>
</evidence>
<evidence type="ECO:0000256" key="2">
    <source>
        <dbReference type="ARBA" id="ARBA00022574"/>
    </source>
</evidence>
<protein>
    <recommendedName>
        <fullName evidence="5">PUL domain-containing protein</fullName>
    </recommendedName>
</protein>
<organism evidence="6 7">
    <name type="scientific">Theileria orientalis</name>
    <dbReference type="NCBI Taxonomy" id="68886"/>
    <lineage>
        <taxon>Eukaryota</taxon>
        <taxon>Sar</taxon>
        <taxon>Alveolata</taxon>
        <taxon>Apicomplexa</taxon>
        <taxon>Aconoidasida</taxon>
        <taxon>Piroplasmida</taxon>
        <taxon>Theileriidae</taxon>
        <taxon>Theileria</taxon>
    </lineage>
</organism>
<sequence>MDSEGISENPFTPFNSSYQLHRELYEHEKGVRCGCNIDSKYLSLLDTDNAATNGSYEYEYLVTGGVSGDVVVCKLTKCGECKAVSRFMAHVNTVMCVCPSVLLNDYIDMSFLESSVLTELTLVEVKMCIYTCGRDKLIHRYNLAGKKLLTLEGHDDVVCSLHELSDPAKLVSGSWDGTAIVWDVLSGTQEYRIKSDQYKYSVYVNSLPSGEIVTAMQNGDLCVWKGNQLVKSKKLHSDAVRAVSLGEKYLTCSNDCTIKVNSDKLETIFTIDRHEGFVYDVRHSRFFEVAFSGSEDKTARVWNMTNGHLLQTINLESSVWQVVETKYNGIATIELSGKVTLWSLKPGRVEENYSQQSTLHTRVGPQRPENILDMNLYKKFNSEKAKELILKYNEEKNTLVDREMLYFEELFQKGISNLRDGYDFTWVLKMLDWPEAERLPVFDLIKAASLHLITEKLFKVRNNGSRILFSANEVLKNSDNPQLISVSLQMFSNLLHPSISRSVMFRQHESIFEAVSVVTRVNSRLTQQSLSVFCQNFAIASVHNKESRVIEPLVQCLCGSLSVCIEVLDSEDLSWVGTVSLKHFKTMELLLDNFTVTTMEHSFKHGLNTQMDLVANMLNEKKITDSGSSASVKFVLESLKT</sequence>
<dbReference type="PANTHER" id="PTHR19849:SF0">
    <property type="entry name" value="PHOSPHOLIPASE A-2-ACTIVATING PROTEIN"/>
    <property type="match status" value="1"/>
</dbReference>
<keyword evidence="2 4" id="KW-0853">WD repeat</keyword>
<dbReference type="Pfam" id="PF08324">
    <property type="entry name" value="PUL"/>
    <property type="match status" value="1"/>
</dbReference>
<dbReference type="SMART" id="SM00320">
    <property type="entry name" value="WD40"/>
    <property type="match status" value="4"/>
</dbReference>
<dbReference type="Pfam" id="PF00400">
    <property type="entry name" value="WD40"/>
    <property type="match status" value="2"/>
</dbReference>
<name>A0A976MCQ2_THEOR</name>
<dbReference type="Gene3D" id="2.130.10.10">
    <property type="entry name" value="YVTN repeat-like/Quinoprotein amine dehydrogenase"/>
    <property type="match status" value="1"/>
</dbReference>
<proteinExistence type="predicted"/>
<dbReference type="Gene3D" id="1.25.10.10">
    <property type="entry name" value="Leucine-rich Repeat Variant"/>
    <property type="match status" value="1"/>
</dbReference>
<evidence type="ECO:0000313" key="6">
    <source>
        <dbReference type="EMBL" id="UKK02209.2"/>
    </source>
</evidence>
<feature type="domain" description="PUL" evidence="5">
    <location>
        <begin position="365"/>
        <end position="633"/>
    </location>
</feature>
<reference evidence="6" key="1">
    <citation type="submission" date="2022-07" db="EMBL/GenBank/DDBJ databases">
        <title>Evaluation of T. orientalis genome assembly methods using nanopore sequencing and analysis of variation between genomes.</title>
        <authorList>
            <person name="Yam J."/>
            <person name="Micallef M.L."/>
            <person name="Liu M."/>
            <person name="Djordjevic S.P."/>
            <person name="Bogema D.R."/>
            <person name="Jenkins C."/>
        </authorList>
    </citation>
    <scope>NUCLEOTIDE SEQUENCE</scope>
    <source>
        <strain evidence="6">Goon Nure</strain>
    </source>
</reference>
<dbReference type="InterPro" id="IPR001680">
    <property type="entry name" value="WD40_rpt"/>
</dbReference>
<keyword evidence="3" id="KW-0677">Repeat</keyword>
<dbReference type="EMBL" id="CP056071">
    <property type="protein sequence ID" value="UKK02209.2"/>
    <property type="molecule type" value="Genomic_DNA"/>
</dbReference>
<evidence type="ECO:0000256" key="4">
    <source>
        <dbReference type="PROSITE-ProRule" id="PRU00221"/>
    </source>
</evidence>
<dbReference type="GO" id="GO:0005737">
    <property type="term" value="C:cytoplasm"/>
    <property type="evidence" value="ECO:0007669"/>
    <property type="project" value="TreeGrafter"/>
</dbReference>
<dbReference type="InterPro" id="IPR013535">
    <property type="entry name" value="PUL_dom"/>
</dbReference>
<feature type="repeat" description="WD" evidence="4">
    <location>
        <begin position="271"/>
        <end position="312"/>
    </location>
</feature>
<evidence type="ECO:0000256" key="3">
    <source>
        <dbReference type="ARBA" id="ARBA00022737"/>
    </source>
</evidence>
<evidence type="ECO:0000256" key="1">
    <source>
        <dbReference type="ARBA" id="ARBA00022490"/>
    </source>
</evidence>
<dbReference type="PROSITE" id="PS50082">
    <property type="entry name" value="WD_REPEATS_2"/>
    <property type="match status" value="2"/>
</dbReference>
<dbReference type="GO" id="GO:0005634">
    <property type="term" value="C:nucleus"/>
    <property type="evidence" value="ECO:0007669"/>
    <property type="project" value="TreeGrafter"/>
</dbReference>
<dbReference type="InterPro" id="IPR036322">
    <property type="entry name" value="WD40_repeat_dom_sf"/>
</dbReference>
<dbReference type="GO" id="GO:0043130">
    <property type="term" value="F:ubiquitin binding"/>
    <property type="evidence" value="ECO:0007669"/>
    <property type="project" value="TreeGrafter"/>
</dbReference>
<dbReference type="GO" id="GO:0043161">
    <property type="term" value="P:proteasome-mediated ubiquitin-dependent protein catabolic process"/>
    <property type="evidence" value="ECO:0007669"/>
    <property type="project" value="TreeGrafter"/>
</dbReference>
<dbReference type="PROSITE" id="PS00678">
    <property type="entry name" value="WD_REPEATS_1"/>
    <property type="match status" value="2"/>
</dbReference>
<gene>
    <name evidence="6" type="ORF">MACK_001564</name>
</gene>
<dbReference type="SUPFAM" id="SSF50978">
    <property type="entry name" value="WD40 repeat-like"/>
    <property type="match status" value="1"/>
</dbReference>
<feature type="repeat" description="WD" evidence="4">
    <location>
        <begin position="151"/>
        <end position="192"/>
    </location>
</feature>
<dbReference type="PANTHER" id="PTHR19849">
    <property type="entry name" value="PHOSPHOLIPASE A-2-ACTIVATING PROTEIN"/>
    <property type="match status" value="1"/>
</dbReference>